<keyword evidence="1" id="KW-0812">Transmembrane</keyword>
<evidence type="ECO:0000313" key="2">
    <source>
        <dbReference type="EMBL" id="ELZ25158.1"/>
    </source>
</evidence>
<feature type="transmembrane region" description="Helical" evidence="1">
    <location>
        <begin position="53"/>
        <end position="72"/>
    </location>
</feature>
<keyword evidence="1" id="KW-0472">Membrane</keyword>
<evidence type="ECO:0000256" key="1">
    <source>
        <dbReference type="SAM" id="Phobius"/>
    </source>
</evidence>
<dbReference type="Proteomes" id="UP000011615">
    <property type="component" value="Unassembled WGS sequence"/>
</dbReference>
<dbReference type="EMBL" id="AOIT01000016">
    <property type="protein sequence ID" value="ELZ25158.1"/>
    <property type="molecule type" value="Genomic_DNA"/>
</dbReference>
<name>M0CR97_9EURY</name>
<dbReference type="RefSeq" id="WP_008009329.1">
    <property type="nucleotide sequence ID" value="NZ_AOIT01000016.1"/>
</dbReference>
<organism evidence="2 3">
    <name type="scientific">Natrinema limicola JCM 13563</name>
    <dbReference type="NCBI Taxonomy" id="1230457"/>
    <lineage>
        <taxon>Archaea</taxon>
        <taxon>Methanobacteriati</taxon>
        <taxon>Methanobacteriota</taxon>
        <taxon>Stenosarchaea group</taxon>
        <taxon>Halobacteria</taxon>
        <taxon>Halobacteriales</taxon>
        <taxon>Natrialbaceae</taxon>
        <taxon>Natrinema</taxon>
    </lineage>
</organism>
<keyword evidence="1" id="KW-1133">Transmembrane helix</keyword>
<keyword evidence="3" id="KW-1185">Reference proteome</keyword>
<accession>M0CR97</accession>
<evidence type="ECO:0000313" key="3">
    <source>
        <dbReference type="Proteomes" id="UP000011615"/>
    </source>
</evidence>
<gene>
    <name evidence="2" type="ORF">C476_01922</name>
</gene>
<proteinExistence type="predicted"/>
<feature type="transmembrane region" description="Helical" evidence="1">
    <location>
        <begin position="29"/>
        <end position="47"/>
    </location>
</feature>
<reference evidence="2 3" key="1">
    <citation type="journal article" date="2014" name="PLoS Genet.">
        <title>Phylogenetically driven sequencing of extremely halophilic archaea reveals strategies for static and dynamic osmo-response.</title>
        <authorList>
            <person name="Becker E.A."/>
            <person name="Seitzer P.M."/>
            <person name="Tritt A."/>
            <person name="Larsen D."/>
            <person name="Krusor M."/>
            <person name="Yao A.I."/>
            <person name="Wu D."/>
            <person name="Madern D."/>
            <person name="Eisen J.A."/>
            <person name="Darling A.E."/>
            <person name="Facciotti M.T."/>
        </authorList>
    </citation>
    <scope>NUCLEOTIDE SEQUENCE [LARGE SCALE GENOMIC DNA]</scope>
    <source>
        <strain evidence="2 3">JCM 13563</strain>
    </source>
</reference>
<comment type="caution">
    <text evidence="2">The sequence shown here is derived from an EMBL/GenBank/DDBJ whole genome shotgun (WGS) entry which is preliminary data.</text>
</comment>
<protein>
    <submittedName>
        <fullName evidence="2">Uncharacterized protein</fullName>
    </submittedName>
</protein>
<dbReference type="STRING" id="1230457.C476_01922"/>
<dbReference type="PATRIC" id="fig|1230457.4.peg.376"/>
<sequence>MLDEAAEFRLELDVDWLIDRDDRTMRKQMYLFLGVVAILAAIVRIVVSGPLYGVAAGTVLLALLFAVCERAVRECSSHPNTVTAVSRTLYASFDSQQP</sequence>
<dbReference type="AlphaFoldDB" id="M0CR97"/>